<proteinExistence type="predicted"/>
<keyword evidence="2" id="KW-0732">Signal</keyword>
<feature type="domain" description="VanZ-like" evidence="3">
    <location>
        <begin position="46"/>
        <end position="107"/>
    </location>
</feature>
<gene>
    <name evidence="4" type="ORF">DN820_04170</name>
</gene>
<dbReference type="InterPro" id="IPR006976">
    <property type="entry name" value="VanZ-like"/>
</dbReference>
<keyword evidence="1" id="KW-0472">Membrane</keyword>
<accession>A0A5R9QHT8</accession>
<dbReference type="Proteomes" id="UP000306753">
    <property type="component" value="Unassembled WGS sequence"/>
</dbReference>
<feature type="signal peptide" evidence="2">
    <location>
        <begin position="1"/>
        <end position="26"/>
    </location>
</feature>
<evidence type="ECO:0000256" key="2">
    <source>
        <dbReference type="SAM" id="SignalP"/>
    </source>
</evidence>
<evidence type="ECO:0000259" key="3">
    <source>
        <dbReference type="Pfam" id="PF04892"/>
    </source>
</evidence>
<sequence length="127" mass="13435">MKDKRKSLARLPFVVALSTLLAAALATTPLPEPIDHADKLYHWFGFTVLTLCAQVAFPRAALMTVLALVLGIGASIELTQALLPTRIGSWKDMLANLAGAASGALLIGGYRWLKVRAPAASPNASAR</sequence>
<dbReference type="PANTHER" id="PTHR28008">
    <property type="entry name" value="DOMAIN PROTEIN, PUTATIVE (AFU_ORTHOLOGUE AFUA_3G10980)-RELATED"/>
    <property type="match status" value="1"/>
</dbReference>
<dbReference type="AlphaFoldDB" id="A0A5R9QHT8"/>
<feature type="transmembrane region" description="Helical" evidence="1">
    <location>
        <begin position="93"/>
        <end position="113"/>
    </location>
</feature>
<reference evidence="4 5" key="1">
    <citation type="journal article" date="2017" name="Eur. J. Clin. Microbiol. Infect. Dis.">
        <title>Uncommonly isolated clinical Pseudomonas: identification and phylogenetic assignation.</title>
        <authorList>
            <person name="Mulet M."/>
            <person name="Gomila M."/>
            <person name="Ramirez A."/>
            <person name="Cardew S."/>
            <person name="Moore E.R."/>
            <person name="Lalucat J."/>
            <person name="Garcia-Valdes E."/>
        </authorList>
    </citation>
    <scope>NUCLEOTIDE SEQUENCE [LARGE SCALE GENOMIC DNA]</scope>
    <source>
        <strain evidence="4 5">SD129</strain>
    </source>
</reference>
<evidence type="ECO:0000313" key="4">
    <source>
        <dbReference type="EMBL" id="TLX64630.1"/>
    </source>
</evidence>
<keyword evidence="1" id="KW-1133">Transmembrane helix</keyword>
<evidence type="ECO:0000313" key="5">
    <source>
        <dbReference type="Proteomes" id="UP000306753"/>
    </source>
</evidence>
<comment type="caution">
    <text evidence="4">The sequence shown here is derived from an EMBL/GenBank/DDBJ whole genome shotgun (WGS) entry which is preliminary data.</text>
</comment>
<feature type="transmembrane region" description="Helical" evidence="1">
    <location>
        <begin position="42"/>
        <end position="72"/>
    </location>
</feature>
<dbReference type="Pfam" id="PF04892">
    <property type="entry name" value="VanZ"/>
    <property type="match status" value="1"/>
</dbReference>
<dbReference type="PANTHER" id="PTHR28008:SF1">
    <property type="entry name" value="DOMAIN PROTEIN, PUTATIVE (AFU_ORTHOLOGUE AFUA_3G10980)-RELATED"/>
    <property type="match status" value="1"/>
</dbReference>
<dbReference type="RefSeq" id="WP_138407554.1">
    <property type="nucleotide sequence ID" value="NZ_QLAG01000004.1"/>
</dbReference>
<dbReference type="EMBL" id="QLAG01000004">
    <property type="protein sequence ID" value="TLX64630.1"/>
    <property type="molecule type" value="Genomic_DNA"/>
</dbReference>
<protein>
    <submittedName>
        <fullName evidence="4">Teicoplanin resistance protein VanZ</fullName>
    </submittedName>
</protein>
<evidence type="ECO:0000256" key="1">
    <source>
        <dbReference type="SAM" id="Phobius"/>
    </source>
</evidence>
<keyword evidence="5" id="KW-1185">Reference proteome</keyword>
<organism evidence="4 5">
    <name type="scientific">Stutzerimonas nosocomialis</name>
    <dbReference type="NCBI Taxonomy" id="1056496"/>
    <lineage>
        <taxon>Bacteria</taxon>
        <taxon>Pseudomonadati</taxon>
        <taxon>Pseudomonadota</taxon>
        <taxon>Gammaproteobacteria</taxon>
        <taxon>Pseudomonadales</taxon>
        <taxon>Pseudomonadaceae</taxon>
        <taxon>Stutzerimonas</taxon>
    </lineage>
</organism>
<name>A0A5R9QHT8_9GAMM</name>
<feature type="chain" id="PRO_5024271410" evidence="2">
    <location>
        <begin position="27"/>
        <end position="127"/>
    </location>
</feature>
<dbReference type="NCBIfam" id="NF037970">
    <property type="entry name" value="vanZ_1"/>
    <property type="match status" value="1"/>
</dbReference>
<keyword evidence="1" id="KW-0812">Transmembrane</keyword>